<proteinExistence type="predicted"/>
<evidence type="ECO:0000313" key="1">
    <source>
        <dbReference type="EMBL" id="MPC79378.1"/>
    </source>
</evidence>
<reference evidence="1 2" key="1">
    <citation type="submission" date="2019-05" db="EMBL/GenBank/DDBJ databases">
        <title>Another draft genome of Portunus trituberculatus and its Hox gene families provides insights of decapod evolution.</title>
        <authorList>
            <person name="Jeong J.-H."/>
            <person name="Song I."/>
            <person name="Kim S."/>
            <person name="Choi T."/>
            <person name="Kim D."/>
            <person name="Ryu S."/>
            <person name="Kim W."/>
        </authorList>
    </citation>
    <scope>NUCLEOTIDE SEQUENCE [LARGE SCALE GENOMIC DNA]</scope>
    <source>
        <tissue evidence="1">Muscle</tissue>
    </source>
</reference>
<name>A0A5B7IEW9_PORTR</name>
<dbReference type="AlphaFoldDB" id="A0A5B7IEW9"/>
<dbReference type="EMBL" id="VSRR010050972">
    <property type="protein sequence ID" value="MPC79378.1"/>
    <property type="molecule type" value="Genomic_DNA"/>
</dbReference>
<keyword evidence="2" id="KW-1185">Reference proteome</keyword>
<protein>
    <submittedName>
        <fullName evidence="1">Uncharacterized protein</fullName>
    </submittedName>
</protein>
<comment type="caution">
    <text evidence="1">The sequence shown here is derived from an EMBL/GenBank/DDBJ whole genome shotgun (WGS) entry which is preliminary data.</text>
</comment>
<dbReference type="Proteomes" id="UP000324222">
    <property type="component" value="Unassembled WGS sequence"/>
</dbReference>
<accession>A0A5B7IEW9</accession>
<gene>
    <name evidence="1" type="ORF">E2C01_073903</name>
</gene>
<evidence type="ECO:0000313" key="2">
    <source>
        <dbReference type="Proteomes" id="UP000324222"/>
    </source>
</evidence>
<sequence length="101" mass="11765">MPLTALRLRPSLALAWVYLQHHHYNHCHYYHHYYHYCSTHPFSPLTHTRPFPLTPPPGRSIIMWAVLPPASIRPPLQDSHLKLQCSVWVGGTTQAEVRRAH</sequence>
<organism evidence="1 2">
    <name type="scientific">Portunus trituberculatus</name>
    <name type="common">Swimming crab</name>
    <name type="synonym">Neptunus trituberculatus</name>
    <dbReference type="NCBI Taxonomy" id="210409"/>
    <lineage>
        <taxon>Eukaryota</taxon>
        <taxon>Metazoa</taxon>
        <taxon>Ecdysozoa</taxon>
        <taxon>Arthropoda</taxon>
        <taxon>Crustacea</taxon>
        <taxon>Multicrustacea</taxon>
        <taxon>Malacostraca</taxon>
        <taxon>Eumalacostraca</taxon>
        <taxon>Eucarida</taxon>
        <taxon>Decapoda</taxon>
        <taxon>Pleocyemata</taxon>
        <taxon>Brachyura</taxon>
        <taxon>Eubrachyura</taxon>
        <taxon>Portunoidea</taxon>
        <taxon>Portunidae</taxon>
        <taxon>Portuninae</taxon>
        <taxon>Portunus</taxon>
    </lineage>
</organism>